<accession>A0ABR3TJ70</accession>
<evidence type="ECO:0000313" key="6">
    <source>
        <dbReference type="EMBL" id="KAL1639582.1"/>
    </source>
</evidence>
<dbReference type="Proteomes" id="UP001521184">
    <property type="component" value="Unassembled WGS sequence"/>
</dbReference>
<dbReference type="PANTHER" id="PTHR33938:SF16">
    <property type="entry name" value="CARBOXYLIC ESTER HYDROLASE"/>
    <property type="match status" value="1"/>
</dbReference>
<dbReference type="PANTHER" id="PTHR33938">
    <property type="entry name" value="FERULOYL ESTERASE B-RELATED"/>
    <property type="match status" value="1"/>
</dbReference>
<keyword evidence="2" id="KW-0732">Signal</keyword>
<evidence type="ECO:0000256" key="4">
    <source>
        <dbReference type="ARBA" id="ARBA00023157"/>
    </source>
</evidence>
<comment type="similarity">
    <text evidence="5">Belongs to the tannase family.</text>
</comment>
<keyword evidence="1" id="KW-0719">Serine esterase</keyword>
<evidence type="ECO:0000256" key="3">
    <source>
        <dbReference type="ARBA" id="ARBA00022801"/>
    </source>
</evidence>
<organism evidence="6 7">
    <name type="scientific">Diplodia intermedia</name>
    <dbReference type="NCBI Taxonomy" id="856260"/>
    <lineage>
        <taxon>Eukaryota</taxon>
        <taxon>Fungi</taxon>
        <taxon>Dikarya</taxon>
        <taxon>Ascomycota</taxon>
        <taxon>Pezizomycotina</taxon>
        <taxon>Dothideomycetes</taxon>
        <taxon>Dothideomycetes incertae sedis</taxon>
        <taxon>Botryosphaeriales</taxon>
        <taxon>Botryosphaeriaceae</taxon>
        <taxon>Diplodia</taxon>
    </lineage>
</organism>
<dbReference type="InterPro" id="IPR011118">
    <property type="entry name" value="Tannase/feruloyl_esterase"/>
</dbReference>
<keyword evidence="3 5" id="KW-0378">Hydrolase</keyword>
<name>A0ABR3TJ70_9PEZI</name>
<sequence>MDYHPPPCELEKIMNLTLAACDALDGNPDGVIARSDPCKLHFNNGTVTAVAVAAAILDGLHDRKGRRAYFSYQPSAPFADATTAYDAASNTCSLTISGLGGEWAARFLELQDASTLPSLDNVTYDTGRPNLTALRAVSGKVFHVHSEQDDSIPEAALVRYYELARAVTFPGMGYNESVRELDAFYRLFLVPGAGYCGANANQPNGGWLRTTLQSVIERVEEDVAPATLDGTGGIDEICRWPPRPLCRESIDTWMYELDAFKLPQY</sequence>
<keyword evidence="7" id="KW-1185">Reference proteome</keyword>
<evidence type="ECO:0000256" key="2">
    <source>
        <dbReference type="ARBA" id="ARBA00022729"/>
    </source>
</evidence>
<dbReference type="EC" id="3.1.1.-" evidence="5"/>
<dbReference type="EMBL" id="JAKEKT020000061">
    <property type="protein sequence ID" value="KAL1639582.1"/>
    <property type="molecule type" value="Genomic_DNA"/>
</dbReference>
<proteinExistence type="inferred from homology"/>
<comment type="caution">
    <text evidence="6">The sequence shown here is derived from an EMBL/GenBank/DDBJ whole genome shotgun (WGS) entry which is preliminary data.</text>
</comment>
<evidence type="ECO:0000256" key="1">
    <source>
        <dbReference type="ARBA" id="ARBA00022487"/>
    </source>
</evidence>
<keyword evidence="4" id="KW-1015">Disulfide bond</keyword>
<gene>
    <name evidence="6" type="ORF">SLS58_007782</name>
</gene>
<evidence type="ECO:0000256" key="5">
    <source>
        <dbReference type="RuleBase" id="RU361238"/>
    </source>
</evidence>
<protein>
    <recommendedName>
        <fullName evidence="5">Carboxylic ester hydrolase</fullName>
        <ecNumber evidence="5">3.1.1.-</ecNumber>
    </recommendedName>
</protein>
<evidence type="ECO:0000313" key="7">
    <source>
        <dbReference type="Proteomes" id="UP001521184"/>
    </source>
</evidence>
<reference evidence="6 7" key="1">
    <citation type="journal article" date="2023" name="Plant Dis.">
        <title>First Report of Diplodia intermedia Causing Canker and Dieback Diseases on Apple Trees in Canada.</title>
        <authorList>
            <person name="Ellouze W."/>
            <person name="Ilyukhin E."/>
            <person name="Sulman M."/>
            <person name="Ali S."/>
        </authorList>
    </citation>
    <scope>NUCLEOTIDE SEQUENCE [LARGE SCALE GENOMIC DNA]</scope>
    <source>
        <strain evidence="6 7">M45-28</strain>
    </source>
</reference>
<dbReference type="Pfam" id="PF07519">
    <property type="entry name" value="Tannase"/>
    <property type="match status" value="2"/>
</dbReference>